<dbReference type="InterPro" id="IPR036188">
    <property type="entry name" value="FAD/NAD-bd_sf"/>
</dbReference>
<feature type="chain" id="PRO_5013337147" evidence="1">
    <location>
        <begin position="35"/>
        <end position="449"/>
    </location>
</feature>
<dbReference type="AlphaFoldDB" id="A0A1M7IA72"/>
<dbReference type="InterPro" id="IPR015904">
    <property type="entry name" value="Sulphide_quinone_reductase"/>
</dbReference>
<dbReference type="OrthoDB" id="9805710at2"/>
<evidence type="ECO:0000259" key="2">
    <source>
        <dbReference type="Pfam" id="PF07992"/>
    </source>
</evidence>
<dbReference type="InterPro" id="IPR023753">
    <property type="entry name" value="FAD/NAD-binding_dom"/>
</dbReference>
<accession>A0A1M7IA72</accession>
<proteinExistence type="predicted"/>
<dbReference type="RefSeq" id="WP_073067339.1">
    <property type="nucleotide sequence ID" value="NZ_FRCK01000008.1"/>
</dbReference>
<feature type="signal peptide" evidence="1">
    <location>
        <begin position="1"/>
        <end position="34"/>
    </location>
</feature>
<feature type="domain" description="FAD/NAD(P)-binding" evidence="2">
    <location>
        <begin position="42"/>
        <end position="144"/>
    </location>
</feature>
<dbReference type="GO" id="GO:0070221">
    <property type="term" value="P:sulfide oxidation, using sulfide:quinone oxidoreductase"/>
    <property type="evidence" value="ECO:0007669"/>
    <property type="project" value="TreeGrafter"/>
</dbReference>
<evidence type="ECO:0000313" key="3">
    <source>
        <dbReference type="EMBL" id="SHM37498.1"/>
    </source>
</evidence>
<dbReference type="PROSITE" id="PS51318">
    <property type="entry name" value="TAT"/>
    <property type="match status" value="1"/>
</dbReference>
<dbReference type="GO" id="GO:0071949">
    <property type="term" value="F:FAD binding"/>
    <property type="evidence" value="ECO:0007669"/>
    <property type="project" value="TreeGrafter"/>
</dbReference>
<keyword evidence="4" id="KW-1185">Reference proteome</keyword>
<dbReference type="STRING" id="53463.SAMN05444389_10823"/>
<keyword evidence="1" id="KW-0732">Signal</keyword>
<organism evidence="3 4">
    <name type="scientific">Paracoccus solventivorans</name>
    <dbReference type="NCBI Taxonomy" id="53463"/>
    <lineage>
        <taxon>Bacteria</taxon>
        <taxon>Pseudomonadati</taxon>
        <taxon>Pseudomonadota</taxon>
        <taxon>Alphaproteobacteria</taxon>
        <taxon>Rhodobacterales</taxon>
        <taxon>Paracoccaceae</taxon>
        <taxon>Paracoccus</taxon>
    </lineage>
</organism>
<dbReference type="Proteomes" id="UP000184444">
    <property type="component" value="Unassembled WGS sequence"/>
</dbReference>
<name>A0A1M7IA72_9RHOB</name>
<sequence>MSRRVELMTSRRGVLGMALAGAAAAGLGAAPAQAARVQTSARIVIIGAGAAGTAFANRLMQRLDGAQITVVDARAEHLYQPGLSLVAAGLKPPGYVVSRTADWLPRGISLVTDQAAEIDPEAKTVTTAGGQRLDYDFLIVAPGLVLDHDAIEGFSLDLVGKDGLGALYAGPDYAQRTWQAASQFTEQGGVGIFTRPATEMKCAGAPLKHTFLIDDIASRNGAAGRYEAHYVCPQPVLFSVPIVSEKVRMLFGERGIATHYGHTLKGIEPGRRIARFETAATDAATGEVTKSTVELPYDYLHVIPPQRAPQVIRDSGLSWADKWTDQGWVECDMKTLRHLRYPEIFALGDIAGVPKGKTAASVKWQVPVVEDHLVAAIQGREGTAVYGGYTSCPMITRVGRAMLVEFDYDNNLVPSFPGLIAPLEELWISWLMKEVALKATYNAMLRGKA</sequence>
<dbReference type="InterPro" id="IPR006311">
    <property type="entry name" value="TAT_signal"/>
</dbReference>
<dbReference type="EMBL" id="FRCK01000008">
    <property type="protein sequence ID" value="SHM37498.1"/>
    <property type="molecule type" value="Genomic_DNA"/>
</dbReference>
<dbReference type="PANTHER" id="PTHR10632:SF2">
    <property type="entry name" value="SULFIDE:QUINONE OXIDOREDUCTASE, MITOCHONDRIAL"/>
    <property type="match status" value="1"/>
</dbReference>
<evidence type="ECO:0000313" key="4">
    <source>
        <dbReference type="Proteomes" id="UP000184444"/>
    </source>
</evidence>
<dbReference type="SUPFAM" id="SSF51905">
    <property type="entry name" value="FAD/NAD(P)-binding domain"/>
    <property type="match status" value="2"/>
</dbReference>
<protein>
    <submittedName>
        <fullName evidence="3">Sulfide:quinone oxidoreductase</fullName>
    </submittedName>
</protein>
<dbReference type="Pfam" id="PF07992">
    <property type="entry name" value="Pyr_redox_2"/>
    <property type="match status" value="1"/>
</dbReference>
<dbReference type="PANTHER" id="PTHR10632">
    <property type="entry name" value="SULFIDE:QUINONE OXIDOREDUCTASE"/>
    <property type="match status" value="1"/>
</dbReference>
<evidence type="ECO:0000256" key="1">
    <source>
        <dbReference type="SAM" id="SignalP"/>
    </source>
</evidence>
<reference evidence="4" key="1">
    <citation type="submission" date="2016-11" db="EMBL/GenBank/DDBJ databases">
        <authorList>
            <person name="Varghese N."/>
            <person name="Submissions S."/>
        </authorList>
    </citation>
    <scope>NUCLEOTIDE SEQUENCE [LARGE SCALE GENOMIC DNA]</scope>
    <source>
        <strain evidence="4">DSM 6637</strain>
    </source>
</reference>
<dbReference type="Gene3D" id="3.50.50.60">
    <property type="entry name" value="FAD/NAD(P)-binding domain"/>
    <property type="match status" value="2"/>
</dbReference>
<dbReference type="GO" id="GO:0070224">
    <property type="term" value="F:sulfide:quinone oxidoreductase activity"/>
    <property type="evidence" value="ECO:0007669"/>
    <property type="project" value="TreeGrafter"/>
</dbReference>
<gene>
    <name evidence="3" type="ORF">SAMN05444389_10823</name>
</gene>